<sequence>MEAMTEHRPPHSDPRRPSPSWSHYWRLMRWMVLAAIVAVAAALYYLHVEGGLVSIHMVIATIAGVGASVLLGAGLMLLVFMSSGSGHDEDVGGRKDRP</sequence>
<evidence type="ECO:0000313" key="2">
    <source>
        <dbReference type="EMBL" id="OHT22051.1"/>
    </source>
</evidence>
<keyword evidence="1" id="KW-1133">Transmembrane helix</keyword>
<feature type="transmembrane region" description="Helical" evidence="1">
    <location>
        <begin position="58"/>
        <end position="81"/>
    </location>
</feature>
<evidence type="ECO:0000313" key="3">
    <source>
        <dbReference type="Proteomes" id="UP000179467"/>
    </source>
</evidence>
<dbReference type="Proteomes" id="UP000179467">
    <property type="component" value="Unassembled WGS sequence"/>
</dbReference>
<accession>A0A1S1HKT6</accession>
<proteinExistence type="predicted"/>
<organism evidence="2 3">
    <name type="scientific">Edaphosphingomonas haloaromaticamans</name>
    <dbReference type="NCBI Taxonomy" id="653954"/>
    <lineage>
        <taxon>Bacteria</taxon>
        <taxon>Pseudomonadati</taxon>
        <taxon>Pseudomonadota</taxon>
        <taxon>Alphaproteobacteria</taxon>
        <taxon>Sphingomonadales</taxon>
        <taxon>Rhizorhabdaceae</taxon>
        <taxon>Edaphosphingomonas</taxon>
    </lineage>
</organism>
<name>A0A1S1HKT6_9SPHN</name>
<protein>
    <submittedName>
        <fullName evidence="2">Uncharacterized protein</fullName>
    </submittedName>
</protein>
<comment type="caution">
    <text evidence="2">The sequence shown here is derived from an EMBL/GenBank/DDBJ whole genome shotgun (WGS) entry which is preliminary data.</text>
</comment>
<dbReference type="AlphaFoldDB" id="A0A1S1HKT6"/>
<evidence type="ECO:0000256" key="1">
    <source>
        <dbReference type="SAM" id="Phobius"/>
    </source>
</evidence>
<dbReference type="EMBL" id="MIPT01000001">
    <property type="protein sequence ID" value="OHT22051.1"/>
    <property type="molecule type" value="Genomic_DNA"/>
</dbReference>
<keyword evidence="1" id="KW-0812">Transmembrane</keyword>
<keyword evidence="3" id="KW-1185">Reference proteome</keyword>
<feature type="transmembrane region" description="Helical" evidence="1">
    <location>
        <begin position="27"/>
        <end position="46"/>
    </location>
</feature>
<gene>
    <name evidence="2" type="ORF">BHE75_04073</name>
</gene>
<reference evidence="2 3" key="1">
    <citation type="submission" date="2016-09" db="EMBL/GenBank/DDBJ databases">
        <title>Metabolic pathway, cell adaptation mechanisms and a novel monoxygenase revealed through proteogenomic-transcription analysis of a Sphingomonas haloaromaticamans strain degrading the fungicide ortho-phenylphenol.</title>
        <authorList>
            <person name="Perruchon C."/>
            <person name="Papadopoulou E.S."/>
            <person name="Rousidou C."/>
            <person name="Vasileiadis S."/>
            <person name="Tanou G."/>
            <person name="Amoutzias G."/>
            <person name="Molassiotis A."/>
            <person name="Karpouzas D.G."/>
        </authorList>
    </citation>
    <scope>NUCLEOTIDE SEQUENCE [LARGE SCALE GENOMIC DNA]</scope>
    <source>
        <strain evidence="2 3">P3</strain>
    </source>
</reference>
<keyword evidence="1" id="KW-0472">Membrane</keyword>